<dbReference type="EMBL" id="DF238808">
    <property type="protein sequence ID" value="GAC97156.1"/>
    <property type="molecule type" value="Genomic_DNA"/>
</dbReference>
<dbReference type="GeneID" id="24110022"/>
<organism evidence="2 3">
    <name type="scientific">Pseudozyma hubeiensis (strain SY62)</name>
    <name type="common">Yeast</name>
    <dbReference type="NCBI Taxonomy" id="1305764"/>
    <lineage>
        <taxon>Eukaryota</taxon>
        <taxon>Fungi</taxon>
        <taxon>Dikarya</taxon>
        <taxon>Basidiomycota</taxon>
        <taxon>Ustilaginomycotina</taxon>
        <taxon>Ustilaginomycetes</taxon>
        <taxon>Ustilaginales</taxon>
        <taxon>Ustilaginaceae</taxon>
        <taxon>Pseudozyma</taxon>
    </lineage>
</organism>
<reference evidence="3" key="1">
    <citation type="journal article" date="2013" name="Genome Announc.">
        <title>Draft genome sequence of the basidiomycetous yeast-like fungus Pseudozyma hubeiensis SY62, which produces an abundant amount of the biosurfactant mannosylerythritol lipids.</title>
        <authorList>
            <person name="Konishi M."/>
            <person name="Hatada Y."/>
            <person name="Horiuchi J."/>
        </authorList>
    </citation>
    <scope>NUCLEOTIDE SEQUENCE [LARGE SCALE GENOMIC DNA]</scope>
    <source>
        <strain evidence="3">SY62</strain>
    </source>
</reference>
<evidence type="ECO:0000313" key="2">
    <source>
        <dbReference type="EMBL" id="GAC97156.1"/>
    </source>
</evidence>
<keyword evidence="3" id="KW-1185">Reference proteome</keyword>
<dbReference type="RefSeq" id="XP_012190743.1">
    <property type="nucleotide sequence ID" value="XM_012335353.1"/>
</dbReference>
<evidence type="ECO:0000256" key="1">
    <source>
        <dbReference type="SAM" id="MobiDB-lite"/>
    </source>
</evidence>
<gene>
    <name evidence="2" type="ORF">PHSY_004741</name>
</gene>
<dbReference type="Proteomes" id="UP000014071">
    <property type="component" value="Unassembled WGS sequence"/>
</dbReference>
<feature type="compositionally biased region" description="Basic and acidic residues" evidence="1">
    <location>
        <begin position="126"/>
        <end position="143"/>
    </location>
</feature>
<sequence length="195" mass="22413">MRWVDAVTEKVSSRVRLRYNVDRETARWSLTVMLQAVQVRERKDPKQVTTNRARLVYQAMFRGSQDQVEVAGKGAEWLRKSALVQVASGRVTGAPLLTDERKEYRRENSPVAVRNKSGLHPMQQPRRKEQVEKVRSDERDASHPMRRSGSDAAPPATWTQPSHLSVPLGRSRLFLRPSSCLLIRRRSFTYRCSSV</sequence>
<feature type="region of interest" description="Disordered" evidence="1">
    <location>
        <begin position="104"/>
        <end position="163"/>
    </location>
</feature>
<dbReference type="AlphaFoldDB" id="R9P717"/>
<protein>
    <submittedName>
        <fullName evidence="2">Uncharacterized protein</fullName>
    </submittedName>
</protein>
<dbReference type="HOGENOM" id="CLU_1396913_0_0_1"/>
<accession>R9P717</accession>
<evidence type="ECO:0000313" key="3">
    <source>
        <dbReference type="Proteomes" id="UP000014071"/>
    </source>
</evidence>
<name>R9P717_PSEHS</name>
<proteinExistence type="predicted"/>